<gene>
    <name evidence="2" type="ORF">BGZ70_001599</name>
</gene>
<protein>
    <recommendedName>
        <fullName evidence="1">ER-bound oxygenase mpaB/mpaB'/Rubber oxygenase catalytic domain-containing protein</fullName>
    </recommendedName>
</protein>
<evidence type="ECO:0000259" key="1">
    <source>
        <dbReference type="Pfam" id="PF09995"/>
    </source>
</evidence>
<dbReference type="OrthoDB" id="545169at2759"/>
<dbReference type="GO" id="GO:0016491">
    <property type="term" value="F:oxidoreductase activity"/>
    <property type="evidence" value="ECO:0007669"/>
    <property type="project" value="InterPro"/>
</dbReference>
<dbReference type="Proteomes" id="UP000738359">
    <property type="component" value="Unassembled WGS sequence"/>
</dbReference>
<sequence>MTRDLINMLYHHALVECSQTLQVLRPVLHSLVKSLPTAASLALLCYLAAVRRSRFRGIKTLLDKYPDPTTPLRDIKVAHEVYSRTFLLDFPFIAGIGLEMTGLKTFAIPSISKVLVATKQDDYTYNLSLFVLEATRWIDRFEWRKLTDLEKNAILAIWTETGRAMGIEHIPGSVEEFEEWAETYESKKMVFAPSNALVAESNLAILGSVTPPVGSILRDFIESLMTPRLRAGLGYGAASRYKVWMYSSLLWLRGSFVKHLMLPRTVPLVRTALRAAKEGKAAEGQKTDSASGCPFSGRKRYITRFDLAPPPVYPQGYVIEELGPNRFLGKGPADVTTTPSVL</sequence>
<keyword evidence="3" id="KW-1185">Reference proteome</keyword>
<dbReference type="PANTHER" id="PTHR36124:SF1">
    <property type="entry name" value="ER-BOUND OXYGENASE MPAB_MPAB'_RUBBER OXYGENASE CATALYTIC DOMAIN-CONTAINING PROTEIN"/>
    <property type="match status" value="1"/>
</dbReference>
<organism evidence="2 3">
    <name type="scientific">Mortierella alpina</name>
    <name type="common">Oleaginous fungus</name>
    <name type="synonym">Mortierella renispora</name>
    <dbReference type="NCBI Taxonomy" id="64518"/>
    <lineage>
        <taxon>Eukaryota</taxon>
        <taxon>Fungi</taxon>
        <taxon>Fungi incertae sedis</taxon>
        <taxon>Mucoromycota</taxon>
        <taxon>Mortierellomycotina</taxon>
        <taxon>Mortierellomycetes</taxon>
        <taxon>Mortierellales</taxon>
        <taxon>Mortierellaceae</taxon>
        <taxon>Mortierella</taxon>
    </lineage>
</organism>
<dbReference type="AlphaFoldDB" id="A0A9P6LXU1"/>
<accession>A0A9P6LXU1</accession>
<dbReference type="PANTHER" id="PTHR36124">
    <property type="match status" value="1"/>
</dbReference>
<evidence type="ECO:0000313" key="2">
    <source>
        <dbReference type="EMBL" id="KAF9949866.1"/>
    </source>
</evidence>
<dbReference type="InterPro" id="IPR018713">
    <property type="entry name" value="MPAB/Lcp_cat_dom"/>
</dbReference>
<proteinExistence type="predicted"/>
<dbReference type="EMBL" id="JAAAHY010001363">
    <property type="protein sequence ID" value="KAF9949866.1"/>
    <property type="molecule type" value="Genomic_DNA"/>
</dbReference>
<dbReference type="InterPro" id="IPR046366">
    <property type="entry name" value="MPAB"/>
</dbReference>
<name>A0A9P6LXU1_MORAP</name>
<dbReference type="Pfam" id="PF09995">
    <property type="entry name" value="MPAB_Lcp_cat"/>
    <property type="match status" value="1"/>
</dbReference>
<feature type="domain" description="ER-bound oxygenase mpaB/mpaB'/Rubber oxygenase catalytic" evidence="1">
    <location>
        <begin position="117"/>
        <end position="242"/>
    </location>
</feature>
<evidence type="ECO:0000313" key="3">
    <source>
        <dbReference type="Proteomes" id="UP000738359"/>
    </source>
</evidence>
<comment type="caution">
    <text evidence="2">The sequence shown here is derived from an EMBL/GenBank/DDBJ whole genome shotgun (WGS) entry which is preliminary data.</text>
</comment>
<reference evidence="2" key="1">
    <citation type="journal article" date="2020" name="Fungal Divers.">
        <title>Resolving the Mortierellaceae phylogeny through synthesis of multi-gene phylogenetics and phylogenomics.</title>
        <authorList>
            <person name="Vandepol N."/>
            <person name="Liber J."/>
            <person name="Desiro A."/>
            <person name="Na H."/>
            <person name="Kennedy M."/>
            <person name="Barry K."/>
            <person name="Grigoriev I.V."/>
            <person name="Miller A.N."/>
            <person name="O'Donnell K."/>
            <person name="Stajich J.E."/>
            <person name="Bonito G."/>
        </authorList>
    </citation>
    <scope>NUCLEOTIDE SEQUENCE</scope>
    <source>
        <strain evidence="2">CK1249</strain>
    </source>
</reference>